<dbReference type="Proteomes" id="UP000182798">
    <property type="component" value="Unassembled WGS sequence"/>
</dbReference>
<feature type="signal peptide" evidence="5">
    <location>
        <begin position="1"/>
        <end position="22"/>
    </location>
</feature>
<sequence length="498" mass="54547">MTMKKLILILVPLALIMSGCNSNEYEKDTSSKVKGMLSQKLAPVAFEKVPTPAFISIKEPQDLKLAQKVNVSVNQPINIIAAIDFADNSLSVSPDSGVDLSKKFHVKFNNQTLSRYFDYLQNITGYSVELNNGIVYIKSIQSKTWNLQTLSINNTLSLTSSNPKSNFKSKSKSGVKSNYAWMNIVNQVKSIVSSDGDNKTIRSNRPSKSQEKKRIALVMHNQQQGTISAIALPSKIKAVDAWLGGLIKSSNRQVHLQVQVLDVIVDESVGRGIDWSLISQQSSAFKIESKSKQEIKGSGYITLGTPDSVVLDLGKKITLGAMLNFLRKQGKVKVDNQPNITVTNGREAYITTGDEFSYISSIESEKDAQGQVSITAEVQRMNVGVDMRVTPKILPDNRIVVDIVPIISSIKSFSTLTSGVEGSVQEFQTPNIALQKLTTQVIVESGRTIHLGGLIASKIASAVKGLPSDGIMNFFFRGVKKSLERREIVILITPTIVK</sequence>
<dbReference type="PANTHER" id="PTHR30332:SF24">
    <property type="entry name" value="SECRETIN GSPD-RELATED"/>
    <property type="match status" value="1"/>
</dbReference>
<evidence type="ECO:0000313" key="10">
    <source>
        <dbReference type="Proteomes" id="UP000643672"/>
    </source>
</evidence>
<protein>
    <recommendedName>
        <fullName evidence="6">Type II/III secretion system secretin-like domain-containing protein</fullName>
    </recommendedName>
</protein>
<dbReference type="GO" id="GO:0009306">
    <property type="term" value="P:protein secretion"/>
    <property type="evidence" value="ECO:0007669"/>
    <property type="project" value="InterPro"/>
</dbReference>
<evidence type="ECO:0000259" key="6">
    <source>
        <dbReference type="Pfam" id="PF00263"/>
    </source>
</evidence>
<evidence type="ECO:0000313" key="9">
    <source>
        <dbReference type="Proteomes" id="UP000182798"/>
    </source>
</evidence>
<keyword evidence="2 5" id="KW-0732">Signal</keyword>
<feature type="chain" id="PRO_5044561962" description="Type II/III secretion system secretin-like domain-containing protein" evidence="5">
    <location>
        <begin position="23"/>
        <end position="498"/>
    </location>
</feature>
<evidence type="ECO:0000256" key="2">
    <source>
        <dbReference type="ARBA" id="ARBA00022729"/>
    </source>
</evidence>
<dbReference type="InterPro" id="IPR003522">
    <property type="entry name" value="T3SS_OM_pore_YscC"/>
</dbReference>
<dbReference type="GO" id="GO:0015627">
    <property type="term" value="C:type II protein secretion system complex"/>
    <property type="evidence" value="ECO:0007669"/>
    <property type="project" value="TreeGrafter"/>
</dbReference>
<comment type="subcellular location">
    <subcellularLocation>
        <location evidence="1">Cell outer membrane</location>
    </subcellularLocation>
</comment>
<dbReference type="EMBL" id="MIQH01000001">
    <property type="protein sequence ID" value="OIR25748.1"/>
    <property type="molecule type" value="Genomic_DNA"/>
</dbReference>
<feature type="domain" description="Type II/III secretion system secretin-like" evidence="6">
    <location>
        <begin position="326"/>
        <end position="498"/>
    </location>
</feature>
<comment type="similarity">
    <text evidence="4">Belongs to the bacterial secretin family.</text>
</comment>
<organism evidence="8 9">
    <name type="scientific">Bathymodiolus thermophilus thioautotrophic gill symbiont</name>
    <dbReference type="NCBI Taxonomy" id="2360"/>
    <lineage>
        <taxon>Bacteria</taxon>
        <taxon>Pseudomonadati</taxon>
        <taxon>Pseudomonadota</taxon>
        <taxon>Gammaproteobacteria</taxon>
        <taxon>sulfur-oxidizing symbionts</taxon>
    </lineage>
</organism>
<dbReference type="InterPro" id="IPR050810">
    <property type="entry name" value="Bact_Secretion_Sys_Channel"/>
</dbReference>
<accession>A0A1J5TZT1</accession>
<dbReference type="AlphaFoldDB" id="A0A1J5TZT1"/>
<evidence type="ECO:0000313" key="7">
    <source>
        <dbReference type="EMBL" id="CAB5495724.1"/>
    </source>
</evidence>
<comment type="caution">
    <text evidence="8">The sequence shown here is derived from an EMBL/GenBank/DDBJ whole genome shotgun (WGS) entry which is preliminary data.</text>
</comment>
<dbReference type="InterPro" id="IPR004846">
    <property type="entry name" value="T2SS/T3SS_dom"/>
</dbReference>
<dbReference type="GO" id="GO:0009279">
    <property type="term" value="C:cell outer membrane"/>
    <property type="evidence" value="ECO:0007669"/>
    <property type="project" value="UniProtKB-SubCell"/>
</dbReference>
<evidence type="ECO:0000256" key="5">
    <source>
        <dbReference type="SAM" id="SignalP"/>
    </source>
</evidence>
<dbReference type="PROSITE" id="PS51257">
    <property type="entry name" value="PROKAR_LIPOPROTEIN"/>
    <property type="match status" value="1"/>
</dbReference>
<proteinExistence type="inferred from homology"/>
<keyword evidence="3" id="KW-0472">Membrane</keyword>
<dbReference type="PANTHER" id="PTHR30332">
    <property type="entry name" value="PROBABLE GENERAL SECRETION PATHWAY PROTEIN D"/>
    <property type="match status" value="1"/>
</dbReference>
<evidence type="ECO:0000256" key="4">
    <source>
        <dbReference type="RuleBase" id="RU004003"/>
    </source>
</evidence>
<reference evidence="7 10" key="3">
    <citation type="submission" date="2020-05" db="EMBL/GenBank/DDBJ databases">
        <authorList>
            <person name="Petersen J."/>
            <person name="Sayavedra L."/>
        </authorList>
    </citation>
    <scope>NUCLEOTIDE SEQUENCE [LARGE SCALE GENOMIC DNA]</scope>
    <source>
        <strain evidence="7">B thermophilus SOXS</strain>
    </source>
</reference>
<dbReference type="EMBL" id="CAESAQ020000021">
    <property type="protein sequence ID" value="CAB5495724.1"/>
    <property type="molecule type" value="Genomic_DNA"/>
</dbReference>
<dbReference type="Proteomes" id="UP000643672">
    <property type="component" value="Unassembled WGS sequence"/>
</dbReference>
<dbReference type="PRINTS" id="PR01337">
    <property type="entry name" value="TYPE3OMGPROT"/>
</dbReference>
<dbReference type="Pfam" id="PF00263">
    <property type="entry name" value="Secretin"/>
    <property type="match status" value="1"/>
</dbReference>
<evidence type="ECO:0000256" key="1">
    <source>
        <dbReference type="ARBA" id="ARBA00004442"/>
    </source>
</evidence>
<gene>
    <name evidence="8" type="ORF">BGC33_15350</name>
    <name evidence="7" type="ORF">THERMOS_351</name>
</gene>
<evidence type="ECO:0000256" key="3">
    <source>
        <dbReference type="ARBA" id="ARBA00023136"/>
    </source>
</evidence>
<reference evidence="8" key="2">
    <citation type="journal article" date="2017" name="Stand. Genomic Sci.">
        <title>Genome sequence of the sulfur-oxidizing Bathymodiolus thermophilus gill endosymbiont.</title>
        <authorList>
            <person name="Ponnudurai R."/>
            <person name="Sayavedra L."/>
            <person name="Kleiner M."/>
            <person name="Heiden S.E."/>
            <person name="Thurmer A."/>
            <person name="Felbeck H."/>
            <person name="Schluter R."/>
            <person name="Sievert S.M."/>
            <person name="Daniel R."/>
            <person name="Schweder T."/>
            <person name="Markert S."/>
        </authorList>
    </citation>
    <scope>NUCLEOTIDE SEQUENCE</scope>
    <source>
        <strain evidence="8">BAT/CrabSpa'14</strain>
    </source>
</reference>
<reference evidence="9" key="1">
    <citation type="submission" date="2016-09" db="EMBL/GenBank/DDBJ databases">
        <title>Genome Sequence of Bathymodiolus thermophilus sulfur-oxidizing gill endosymbiont.</title>
        <authorList>
            <person name="Ponnudurai R."/>
            <person name="Kleiner M."/>
            <person name="Sayavedra L."/>
            <person name="Thuermer A."/>
            <person name="Felbeck H."/>
            <person name="Schlueter R."/>
            <person name="Schweder T."/>
            <person name="Markert S."/>
        </authorList>
    </citation>
    <scope>NUCLEOTIDE SEQUENCE [LARGE SCALE GENOMIC DNA]</scope>
    <source>
        <strain evidence="9">BAT/CrabSpa'14</strain>
    </source>
</reference>
<keyword evidence="10" id="KW-1185">Reference proteome</keyword>
<name>A0A1J5TZT1_9GAMM</name>
<evidence type="ECO:0000313" key="8">
    <source>
        <dbReference type="EMBL" id="OIR25748.1"/>
    </source>
</evidence>